<evidence type="ECO:0000313" key="2">
    <source>
        <dbReference type="Proteomes" id="UP001151529"/>
    </source>
</evidence>
<reference evidence="1" key="1">
    <citation type="submission" date="2022-11" db="EMBL/GenBank/DDBJ databases">
        <authorList>
            <person name="Hyden B.L."/>
            <person name="Feng K."/>
            <person name="Yates T."/>
            <person name="Jawdy S."/>
            <person name="Smart L.B."/>
            <person name="Muchero W."/>
        </authorList>
    </citation>
    <scope>NUCLEOTIDE SEQUENCE</scope>
    <source>
        <tissue evidence="1">Shoot tip</tissue>
    </source>
</reference>
<name>A0A9Q0TMM6_SALVM</name>
<sequence length="99" mass="11063">MAATTVISALSFAPDGEEKARDSTYADSLKLLIHNLDLSYQLQWVGKRKVLLSRHGLELGTFPLIEVTCTTFLRRQKTEQVIIYGGRLRLWTAPGDSAI</sequence>
<protein>
    <submittedName>
        <fullName evidence="1">Uncharacterized protein</fullName>
    </submittedName>
</protein>
<dbReference type="Proteomes" id="UP001151529">
    <property type="component" value="Chromosome 1"/>
</dbReference>
<dbReference type="AlphaFoldDB" id="A0A9Q0TMM6"/>
<gene>
    <name evidence="1" type="ORF">OIU85_025966</name>
</gene>
<reference evidence="1" key="2">
    <citation type="journal article" date="2023" name="Int. J. Mol. Sci.">
        <title>De Novo Assembly and Annotation of 11 Diverse Shrub Willow (Salix) Genomes Reveals Novel Gene Organization in Sex-Linked Regions.</title>
        <authorList>
            <person name="Hyden B."/>
            <person name="Feng K."/>
            <person name="Yates T.B."/>
            <person name="Jawdy S."/>
            <person name="Cereghino C."/>
            <person name="Smart L.B."/>
            <person name="Muchero W."/>
        </authorList>
    </citation>
    <scope>NUCLEOTIDE SEQUENCE [LARGE SCALE GENOMIC DNA]</scope>
    <source>
        <tissue evidence="1">Shoot tip</tissue>
    </source>
</reference>
<evidence type="ECO:0000313" key="1">
    <source>
        <dbReference type="EMBL" id="KAJ6714412.1"/>
    </source>
</evidence>
<comment type="caution">
    <text evidence="1">The sequence shown here is derived from an EMBL/GenBank/DDBJ whole genome shotgun (WGS) entry which is preliminary data.</text>
</comment>
<keyword evidence="2" id="KW-1185">Reference proteome</keyword>
<organism evidence="1 2">
    <name type="scientific">Salix viminalis</name>
    <name type="common">Common osier</name>
    <name type="synonym">Basket willow</name>
    <dbReference type="NCBI Taxonomy" id="40686"/>
    <lineage>
        <taxon>Eukaryota</taxon>
        <taxon>Viridiplantae</taxon>
        <taxon>Streptophyta</taxon>
        <taxon>Embryophyta</taxon>
        <taxon>Tracheophyta</taxon>
        <taxon>Spermatophyta</taxon>
        <taxon>Magnoliopsida</taxon>
        <taxon>eudicotyledons</taxon>
        <taxon>Gunneridae</taxon>
        <taxon>Pentapetalae</taxon>
        <taxon>rosids</taxon>
        <taxon>fabids</taxon>
        <taxon>Malpighiales</taxon>
        <taxon>Salicaceae</taxon>
        <taxon>Saliceae</taxon>
        <taxon>Salix</taxon>
    </lineage>
</organism>
<accession>A0A9Q0TMM6</accession>
<proteinExistence type="predicted"/>
<dbReference type="EMBL" id="JAPFFL010000007">
    <property type="protein sequence ID" value="KAJ6714412.1"/>
    <property type="molecule type" value="Genomic_DNA"/>
</dbReference>
<dbReference type="OrthoDB" id="338622at2759"/>